<accession>A0AAN1WEX1</accession>
<feature type="signal peptide" evidence="1">
    <location>
        <begin position="1"/>
        <end position="26"/>
    </location>
</feature>
<dbReference type="KEGG" id="marq:MARGE09_P0528"/>
<dbReference type="Proteomes" id="UP001320119">
    <property type="component" value="Chromosome"/>
</dbReference>
<gene>
    <name evidence="2" type="ORF">MARGE09_P0528</name>
</gene>
<evidence type="ECO:0000256" key="1">
    <source>
        <dbReference type="SAM" id="SignalP"/>
    </source>
</evidence>
<reference evidence="2 3" key="1">
    <citation type="journal article" date="2022" name="IScience">
        <title>An ultrasensitive nanofiber-based assay for enzymatic hydrolysis and deep-sea microbial degradation of cellulose.</title>
        <authorList>
            <person name="Tsudome M."/>
            <person name="Tachioka M."/>
            <person name="Miyazaki M."/>
            <person name="Uchimura K."/>
            <person name="Tsuda M."/>
            <person name="Takaki Y."/>
            <person name="Deguchi S."/>
        </authorList>
    </citation>
    <scope>NUCLEOTIDE SEQUENCE [LARGE SCALE GENOMIC DNA]</scope>
    <source>
        <strain evidence="2 3">GE09</strain>
    </source>
</reference>
<dbReference type="EMBL" id="AP023086">
    <property type="protein sequence ID" value="BCD96328.1"/>
    <property type="molecule type" value="Genomic_DNA"/>
</dbReference>
<keyword evidence="1" id="KW-0732">Signal</keyword>
<dbReference type="Pfam" id="PF11306">
    <property type="entry name" value="DUF3108"/>
    <property type="match status" value="1"/>
</dbReference>
<evidence type="ECO:0008006" key="4">
    <source>
        <dbReference type="Google" id="ProtNLM"/>
    </source>
</evidence>
<sequence length="246" mass="28459">MRMQRPFTLVLLALLLTHLAPTGALATPLFEATYEGEYSNLNITMTRTLIKKGNRYTLSSKAKSFMAKIEENSDFSIFNNTLRPHKYSYERKIFGVKKQEQLAFDWESLSASYTKGKKHEGAQSLVQKALDPTLYQLQLQRDLAQNPHQKSFDYTFVRRNQTKHYQFKREADTSMTFKGKPYPATVLTRTGDGEKETKLWLIPELAYALAKIRHTDEDGDTYEVLLTHYSNTDAFKQFLQAPPLRQ</sequence>
<organism evidence="2 3">
    <name type="scientific">Marinagarivorans cellulosilyticus</name>
    <dbReference type="NCBI Taxonomy" id="2721545"/>
    <lineage>
        <taxon>Bacteria</taxon>
        <taxon>Pseudomonadati</taxon>
        <taxon>Pseudomonadota</taxon>
        <taxon>Gammaproteobacteria</taxon>
        <taxon>Cellvibrionales</taxon>
        <taxon>Cellvibrionaceae</taxon>
        <taxon>Marinagarivorans</taxon>
    </lineage>
</organism>
<name>A0AAN1WEX1_9GAMM</name>
<protein>
    <recommendedName>
        <fullName evidence="4">DUF3108 domain-containing protein</fullName>
    </recommendedName>
</protein>
<dbReference type="RefSeq" id="WP_236985829.1">
    <property type="nucleotide sequence ID" value="NZ_AP023086.1"/>
</dbReference>
<keyword evidence="3" id="KW-1185">Reference proteome</keyword>
<feature type="chain" id="PRO_5042941809" description="DUF3108 domain-containing protein" evidence="1">
    <location>
        <begin position="27"/>
        <end position="246"/>
    </location>
</feature>
<dbReference type="InterPro" id="IPR021457">
    <property type="entry name" value="DUF3108"/>
</dbReference>
<proteinExistence type="predicted"/>
<evidence type="ECO:0000313" key="3">
    <source>
        <dbReference type="Proteomes" id="UP001320119"/>
    </source>
</evidence>
<evidence type="ECO:0000313" key="2">
    <source>
        <dbReference type="EMBL" id="BCD96328.1"/>
    </source>
</evidence>
<dbReference type="AlphaFoldDB" id="A0AAN1WEX1"/>